<dbReference type="PANTHER" id="PTHR47955">
    <property type="entry name" value="CYTOCHROME P450 FAMILY 71 PROTEIN"/>
    <property type="match status" value="1"/>
</dbReference>
<evidence type="ECO:0000256" key="8">
    <source>
        <dbReference type="PIRSR" id="PIRSR602401-1"/>
    </source>
</evidence>
<dbReference type="InterPro" id="IPR002401">
    <property type="entry name" value="Cyt_P450_E_grp-I"/>
</dbReference>
<dbReference type="PRINTS" id="PR00463">
    <property type="entry name" value="EP450I"/>
</dbReference>
<comment type="caution">
    <text evidence="9">The sequence shown here is derived from an EMBL/GenBank/DDBJ whole genome shotgun (WGS) entry which is preliminary data.</text>
</comment>
<proteinExistence type="inferred from homology"/>
<dbReference type="GO" id="GO:0005506">
    <property type="term" value="F:iron ion binding"/>
    <property type="evidence" value="ECO:0007669"/>
    <property type="project" value="InterPro"/>
</dbReference>
<gene>
    <name evidence="9" type="ORF">F3Y22_tig00111881pilonHSYRG00027</name>
</gene>
<dbReference type="GO" id="GO:0016705">
    <property type="term" value="F:oxidoreductase activity, acting on paired donors, with incorporation or reduction of molecular oxygen"/>
    <property type="evidence" value="ECO:0007669"/>
    <property type="project" value="InterPro"/>
</dbReference>
<evidence type="ECO:0000256" key="6">
    <source>
        <dbReference type="ARBA" id="ARBA00023004"/>
    </source>
</evidence>
<dbReference type="Proteomes" id="UP000436088">
    <property type="component" value="Unassembled WGS sequence"/>
</dbReference>
<evidence type="ECO:0000256" key="4">
    <source>
        <dbReference type="ARBA" id="ARBA00022723"/>
    </source>
</evidence>
<dbReference type="GO" id="GO:0004497">
    <property type="term" value="F:monooxygenase activity"/>
    <property type="evidence" value="ECO:0007669"/>
    <property type="project" value="UniProtKB-KW"/>
</dbReference>
<dbReference type="InterPro" id="IPR001128">
    <property type="entry name" value="Cyt_P450"/>
</dbReference>
<dbReference type="PANTHER" id="PTHR47955:SF15">
    <property type="entry name" value="CYTOCHROME P450 71A2-LIKE"/>
    <property type="match status" value="1"/>
</dbReference>
<accession>A0A6A2X9A5</accession>
<sequence length="373" mass="42567">MTSSSPTDQEPQPYITCFMNKKVLVFHPTSVRDEEVEALVHKIRRACLRGEAVNMTEMLMSVLINIVSPCVFSNKSEDGCSKYGPLAKSLTTTFTGFYVGDFFPCLRWVDVVTGQIPRMKQLFAEFDEFLNGVAREHGAGADEKDLFYVIMQLRKDGTYEMDLTPDNVKATLLDIFVGGNDTSATTTKWVMAELLNNASSMKKVQEEVRNVVGDKPKIDMEDINKMEYLKCVIKEALRLHQPDVFVIRRTSASVKLGGYDVPSDTTIWINAWAINRDPKWWEKPDEFIPERFQKNSIDFQGQDFHYIPFGFGRWGCPGMSFAVTLVEYVIANLLYWFDWKLPASEHLDMTELYGITVAKKIPLHVLPISRSSY</sequence>
<dbReference type="AlphaFoldDB" id="A0A6A2X9A5"/>
<comment type="cofactor">
    <cofactor evidence="1 8">
        <name>heme</name>
        <dbReference type="ChEBI" id="CHEBI:30413"/>
    </cofactor>
</comment>
<dbReference type="InterPro" id="IPR036396">
    <property type="entry name" value="Cyt_P450_sf"/>
</dbReference>
<keyword evidence="10" id="KW-1185">Reference proteome</keyword>
<dbReference type="PRINTS" id="PR00385">
    <property type="entry name" value="P450"/>
</dbReference>
<keyword evidence="4 8" id="KW-0479">Metal-binding</keyword>
<dbReference type="GO" id="GO:0020037">
    <property type="term" value="F:heme binding"/>
    <property type="evidence" value="ECO:0007669"/>
    <property type="project" value="InterPro"/>
</dbReference>
<evidence type="ECO:0000256" key="7">
    <source>
        <dbReference type="ARBA" id="ARBA00023033"/>
    </source>
</evidence>
<keyword evidence="3 8" id="KW-0349">Heme</keyword>
<evidence type="ECO:0000256" key="5">
    <source>
        <dbReference type="ARBA" id="ARBA00023002"/>
    </source>
</evidence>
<keyword evidence="5" id="KW-0560">Oxidoreductase</keyword>
<dbReference type="FunFam" id="1.10.630.10:FF:000126">
    <property type="entry name" value="Predicted protein"/>
    <property type="match status" value="1"/>
</dbReference>
<reference evidence="9" key="1">
    <citation type="submission" date="2019-09" db="EMBL/GenBank/DDBJ databases">
        <title>Draft genome information of white flower Hibiscus syriacus.</title>
        <authorList>
            <person name="Kim Y.-M."/>
        </authorList>
    </citation>
    <scope>NUCLEOTIDE SEQUENCE [LARGE SCALE GENOMIC DNA]</scope>
    <source>
        <strain evidence="9">YM2019G1</strain>
    </source>
</reference>
<protein>
    <submittedName>
        <fullName evidence="9">FUS3-complementing protein 2 isoform 1</fullName>
    </submittedName>
</protein>
<keyword evidence="7" id="KW-0503">Monooxygenase</keyword>
<organism evidence="9 10">
    <name type="scientific">Hibiscus syriacus</name>
    <name type="common">Rose of Sharon</name>
    <dbReference type="NCBI Taxonomy" id="106335"/>
    <lineage>
        <taxon>Eukaryota</taxon>
        <taxon>Viridiplantae</taxon>
        <taxon>Streptophyta</taxon>
        <taxon>Embryophyta</taxon>
        <taxon>Tracheophyta</taxon>
        <taxon>Spermatophyta</taxon>
        <taxon>Magnoliopsida</taxon>
        <taxon>eudicotyledons</taxon>
        <taxon>Gunneridae</taxon>
        <taxon>Pentapetalae</taxon>
        <taxon>rosids</taxon>
        <taxon>malvids</taxon>
        <taxon>Malvales</taxon>
        <taxon>Malvaceae</taxon>
        <taxon>Malvoideae</taxon>
        <taxon>Hibiscus</taxon>
    </lineage>
</organism>
<dbReference type="Gene3D" id="1.10.630.10">
    <property type="entry name" value="Cytochrome P450"/>
    <property type="match status" value="1"/>
</dbReference>
<evidence type="ECO:0000313" key="10">
    <source>
        <dbReference type="Proteomes" id="UP000436088"/>
    </source>
</evidence>
<name>A0A6A2X9A5_HIBSY</name>
<evidence type="ECO:0000256" key="1">
    <source>
        <dbReference type="ARBA" id="ARBA00001971"/>
    </source>
</evidence>
<keyword evidence="6 8" id="KW-0408">Iron</keyword>
<comment type="similarity">
    <text evidence="2">Belongs to the cytochrome P450 family.</text>
</comment>
<dbReference type="EMBL" id="VEPZ02001458">
    <property type="protein sequence ID" value="KAE8671852.1"/>
    <property type="molecule type" value="Genomic_DNA"/>
</dbReference>
<evidence type="ECO:0000313" key="9">
    <source>
        <dbReference type="EMBL" id="KAE8671852.1"/>
    </source>
</evidence>
<evidence type="ECO:0000256" key="3">
    <source>
        <dbReference type="ARBA" id="ARBA00022617"/>
    </source>
</evidence>
<dbReference type="Pfam" id="PF00067">
    <property type="entry name" value="p450"/>
    <property type="match status" value="1"/>
</dbReference>
<evidence type="ECO:0000256" key="2">
    <source>
        <dbReference type="ARBA" id="ARBA00010617"/>
    </source>
</evidence>
<dbReference type="SUPFAM" id="SSF48264">
    <property type="entry name" value="Cytochrome P450"/>
    <property type="match status" value="1"/>
</dbReference>
<feature type="binding site" description="axial binding residue" evidence="8">
    <location>
        <position position="316"/>
    </location>
    <ligand>
        <name>heme</name>
        <dbReference type="ChEBI" id="CHEBI:30413"/>
    </ligand>
    <ligandPart>
        <name>Fe</name>
        <dbReference type="ChEBI" id="CHEBI:18248"/>
    </ligandPart>
</feature>